<protein>
    <submittedName>
        <fullName evidence="2">Uncharacterized protein</fullName>
    </submittedName>
</protein>
<feature type="region of interest" description="Disordered" evidence="1">
    <location>
        <begin position="40"/>
        <end position="60"/>
    </location>
</feature>
<accession>A0A0K2UAS7</accession>
<sequence length="60" mass="6908">MDRRTSITINIKSGNSRDLRFLLGYDPGCFGRRGGCLWRGTQRSGRSRARENEIHKRGKL</sequence>
<reference evidence="2" key="1">
    <citation type="submission" date="2014-05" db="EMBL/GenBank/DDBJ databases">
        <authorList>
            <person name="Chronopoulou M."/>
        </authorList>
    </citation>
    <scope>NUCLEOTIDE SEQUENCE</scope>
    <source>
        <tissue evidence="2">Whole organism</tissue>
    </source>
</reference>
<proteinExistence type="predicted"/>
<evidence type="ECO:0000313" key="2">
    <source>
        <dbReference type="EMBL" id="CDW35180.1"/>
    </source>
</evidence>
<name>A0A0K2UAS7_LEPSM</name>
<dbReference type="AlphaFoldDB" id="A0A0K2UAS7"/>
<evidence type="ECO:0000256" key="1">
    <source>
        <dbReference type="SAM" id="MobiDB-lite"/>
    </source>
</evidence>
<dbReference type="EMBL" id="HACA01017819">
    <property type="protein sequence ID" value="CDW35180.1"/>
    <property type="molecule type" value="Transcribed_RNA"/>
</dbReference>
<organism evidence="2">
    <name type="scientific">Lepeophtheirus salmonis</name>
    <name type="common">Salmon louse</name>
    <name type="synonym">Caligus salmonis</name>
    <dbReference type="NCBI Taxonomy" id="72036"/>
    <lineage>
        <taxon>Eukaryota</taxon>
        <taxon>Metazoa</taxon>
        <taxon>Ecdysozoa</taxon>
        <taxon>Arthropoda</taxon>
        <taxon>Crustacea</taxon>
        <taxon>Multicrustacea</taxon>
        <taxon>Hexanauplia</taxon>
        <taxon>Copepoda</taxon>
        <taxon>Siphonostomatoida</taxon>
        <taxon>Caligidae</taxon>
        <taxon>Lepeophtheirus</taxon>
    </lineage>
</organism>
<feature type="compositionally biased region" description="Basic and acidic residues" evidence="1">
    <location>
        <begin position="48"/>
        <end position="60"/>
    </location>
</feature>